<dbReference type="AlphaFoldDB" id="A0A7C3HZC2"/>
<keyword evidence="1" id="KW-0732">Signal</keyword>
<dbReference type="EMBL" id="DSVL01000001">
    <property type="protein sequence ID" value="HFH27900.1"/>
    <property type="molecule type" value="Genomic_DNA"/>
</dbReference>
<evidence type="ECO:0000256" key="1">
    <source>
        <dbReference type="SAM" id="SignalP"/>
    </source>
</evidence>
<reference evidence="2" key="1">
    <citation type="journal article" date="2020" name="mSystems">
        <title>Genome- and Community-Level Interaction Insights into Carbon Utilization and Element Cycling Functions of Hydrothermarchaeota in Hydrothermal Sediment.</title>
        <authorList>
            <person name="Zhou Z."/>
            <person name="Liu Y."/>
            <person name="Xu W."/>
            <person name="Pan J."/>
            <person name="Luo Z.H."/>
            <person name="Li M."/>
        </authorList>
    </citation>
    <scope>NUCLEOTIDE SEQUENCE [LARGE SCALE GENOMIC DNA]</scope>
    <source>
        <strain evidence="2">SpSt-503</strain>
    </source>
</reference>
<accession>A0A7C3HZC2</accession>
<protein>
    <submittedName>
        <fullName evidence="2">Uncharacterized protein</fullName>
    </submittedName>
</protein>
<comment type="caution">
    <text evidence="2">The sequence shown here is derived from an EMBL/GenBank/DDBJ whole genome shotgun (WGS) entry which is preliminary data.</text>
</comment>
<dbReference type="InterPro" id="IPR046745">
    <property type="entry name" value="DUF6675"/>
</dbReference>
<sequence length="264" mass="30021">MKKLMLLTVLSLSCLLLGYTESLSDLVSKETAMALETDSKVIKVSTGGTMHTHLLPEYIFLKQLVTNIENQLKPTIIVENLYIYRKPPAKLGKNWTDKEQLALFNEIRAISTLTGIEYYSASRKKMRTFYEESLVIDSPELKKPLTDPLVSVLPREASLFARQKDLTFGDNVYRYDYKTTENSLLFIQTNMTTLSYGFIPLVQKENLKSLIAIIDIDEGLLLYAVTFAKASTIPGVEGKIKDSFSNRTEAVYKWFVTKADKIFK</sequence>
<organism evidence="2">
    <name type="scientific">Gracilinema caldarium</name>
    <dbReference type="NCBI Taxonomy" id="215591"/>
    <lineage>
        <taxon>Bacteria</taxon>
        <taxon>Pseudomonadati</taxon>
        <taxon>Spirochaetota</taxon>
        <taxon>Spirochaetia</taxon>
        <taxon>Spirochaetales</taxon>
        <taxon>Breznakiellaceae</taxon>
        <taxon>Gracilinema</taxon>
    </lineage>
</organism>
<name>A0A7C3HZC2_9SPIR</name>
<feature type="signal peptide" evidence="1">
    <location>
        <begin position="1"/>
        <end position="18"/>
    </location>
</feature>
<feature type="chain" id="PRO_5027668840" evidence="1">
    <location>
        <begin position="19"/>
        <end position="264"/>
    </location>
</feature>
<dbReference type="Pfam" id="PF20380">
    <property type="entry name" value="DUF6675"/>
    <property type="match status" value="1"/>
</dbReference>
<evidence type="ECO:0000313" key="2">
    <source>
        <dbReference type="EMBL" id="HFH27900.1"/>
    </source>
</evidence>
<gene>
    <name evidence="2" type="ORF">ENS59_00055</name>
</gene>
<proteinExistence type="predicted"/>